<dbReference type="STRING" id="99656.SAMN05421659_105156"/>
<feature type="active site" description="Charge relay system" evidence="5 6">
    <location>
        <position position="105"/>
    </location>
</feature>
<keyword evidence="4 6" id="KW-0720">Serine protease</keyword>
<dbReference type="Gene3D" id="3.40.50.200">
    <property type="entry name" value="Peptidase S8/S53 domain"/>
    <property type="match status" value="1"/>
</dbReference>
<dbReference type="AlphaFoldDB" id="A0A1I0PKZ1"/>
<dbReference type="Pfam" id="PF00082">
    <property type="entry name" value="Peptidase_S8"/>
    <property type="match status" value="2"/>
</dbReference>
<dbReference type="OrthoDB" id="9762689at2"/>
<protein>
    <submittedName>
        <fullName evidence="8">Subtilase family protein</fullName>
    </submittedName>
</protein>
<evidence type="ECO:0000313" key="8">
    <source>
        <dbReference type="EMBL" id="SEW14911.1"/>
    </source>
</evidence>
<feature type="active site" description="Charge relay system" evidence="5 6">
    <location>
        <position position="174"/>
    </location>
</feature>
<dbReference type="PROSITE" id="PS00136">
    <property type="entry name" value="SUBTILASE_ASP"/>
    <property type="match status" value="1"/>
</dbReference>
<dbReference type="PIRSF" id="PIRSF037894">
    <property type="entry name" value="Subtilisin_rel_CspABC"/>
    <property type="match status" value="1"/>
</dbReference>
<dbReference type="InterPro" id="IPR036852">
    <property type="entry name" value="Peptidase_S8/S53_dom_sf"/>
</dbReference>
<dbReference type="Proteomes" id="UP000199701">
    <property type="component" value="Unassembled WGS sequence"/>
</dbReference>
<keyword evidence="2 6" id="KW-0645">Protease</keyword>
<dbReference type="EMBL" id="FOJI01000005">
    <property type="protein sequence ID" value="SEW14911.1"/>
    <property type="molecule type" value="Genomic_DNA"/>
</dbReference>
<evidence type="ECO:0000256" key="3">
    <source>
        <dbReference type="ARBA" id="ARBA00022801"/>
    </source>
</evidence>
<dbReference type="PROSITE" id="PS51892">
    <property type="entry name" value="SUBTILASE"/>
    <property type="match status" value="1"/>
</dbReference>
<feature type="domain" description="Peptidase S8/S53" evidence="7">
    <location>
        <begin position="96"/>
        <end position="295"/>
    </location>
</feature>
<dbReference type="PRINTS" id="PR00723">
    <property type="entry name" value="SUBTILISIN"/>
</dbReference>
<sequence length="565" mass="62964">MNQNCIERIISEDYADFILQNDQIPEILTSIPEFCYDIINYTHAVAYLPISELPNDLIQKYSYSIFPKCYGLMDVQSLEETGITRIQNVPNLSLTGHGVLIGIIDTGIDYSHQAFRNSDGSTKIISIWDQTINNTSSIPMGFYYGTEYLQDQIDLALKSADPFAIVPSIDNNGHGTFLAGIVAGTKNNAKKFSGVVPDSRIVVVKIKPAKQYLKSFFLIPPEVDCYQENDIMLGIRYLLEIAKKNSSPISICIGLGTSQGSHESRDALSTYLTSIADHKGVGISVAAGNEGNSGHHYSAIVDEKIGYDTVELKVGPNSKGFSMELWGNSPNIFSIDILSPTGQYVPRIPARLKETREIKFIFESTKLFVDYELVESQTGDELILLRFENPIEGIWRFRVYSSFNLEPQFHMWLPISNFLEKETYFLKPDPYYTLTTPGNSFIPITATAYNYVDKSIFESASKGFTISNIINPDFAAPGVDMIGPESKNNYTVKSGTSISAAVTAGVVAMFLEWGIVKGNQTQFDTLQIKRILIRGAKRNPSITYPNKEWGYGILDVYNAFFSLRG</sequence>
<dbReference type="InterPro" id="IPR034045">
    <property type="entry name" value="Pep_S8_CspA-like"/>
</dbReference>
<evidence type="ECO:0000256" key="6">
    <source>
        <dbReference type="PROSITE-ProRule" id="PRU01240"/>
    </source>
</evidence>
<evidence type="ECO:0000313" key="9">
    <source>
        <dbReference type="Proteomes" id="UP000199701"/>
    </source>
</evidence>
<evidence type="ECO:0000256" key="4">
    <source>
        <dbReference type="ARBA" id="ARBA00022825"/>
    </source>
</evidence>
<evidence type="ECO:0000256" key="5">
    <source>
        <dbReference type="PIRSR" id="PIRSR615500-1"/>
    </source>
</evidence>
<dbReference type="InterPro" id="IPR017310">
    <property type="entry name" value="Pept_S8A_subtilisin_clostridia"/>
</dbReference>
<accession>A0A1I0PKZ1</accession>
<evidence type="ECO:0000256" key="1">
    <source>
        <dbReference type="ARBA" id="ARBA00011073"/>
    </source>
</evidence>
<dbReference type="Gene3D" id="2.60.120.1290">
    <property type="match status" value="1"/>
</dbReference>
<keyword evidence="9" id="KW-1185">Reference proteome</keyword>
<feature type="domain" description="Peptidase S8/S53" evidence="7">
    <location>
        <begin position="433"/>
        <end position="552"/>
    </location>
</feature>
<dbReference type="PANTHER" id="PTHR43806:SF11">
    <property type="entry name" value="CEREVISIN-RELATED"/>
    <property type="match status" value="1"/>
</dbReference>
<dbReference type="GO" id="GO:0006508">
    <property type="term" value="P:proteolysis"/>
    <property type="evidence" value="ECO:0007669"/>
    <property type="project" value="UniProtKB-KW"/>
</dbReference>
<proteinExistence type="inferred from homology"/>
<dbReference type="InterPro" id="IPR050131">
    <property type="entry name" value="Peptidase_S8_subtilisin-like"/>
</dbReference>
<name>A0A1I0PKZ1_9FIRM</name>
<gene>
    <name evidence="8" type="ORF">SAMN05421659_105156</name>
</gene>
<dbReference type="InterPro" id="IPR023827">
    <property type="entry name" value="Peptidase_S8_Asp-AS"/>
</dbReference>
<organism evidence="8 9">
    <name type="scientific">[Clostridium] fimetarium</name>
    <dbReference type="NCBI Taxonomy" id="99656"/>
    <lineage>
        <taxon>Bacteria</taxon>
        <taxon>Bacillati</taxon>
        <taxon>Bacillota</taxon>
        <taxon>Clostridia</taxon>
        <taxon>Lachnospirales</taxon>
        <taxon>Lachnospiraceae</taxon>
    </lineage>
</organism>
<evidence type="ECO:0000256" key="2">
    <source>
        <dbReference type="ARBA" id="ARBA00022670"/>
    </source>
</evidence>
<dbReference type="InterPro" id="IPR000209">
    <property type="entry name" value="Peptidase_S8/S53_dom"/>
</dbReference>
<reference evidence="8 9" key="1">
    <citation type="submission" date="2016-10" db="EMBL/GenBank/DDBJ databases">
        <authorList>
            <person name="de Groot N.N."/>
        </authorList>
    </citation>
    <scope>NUCLEOTIDE SEQUENCE [LARGE SCALE GENOMIC DNA]</scope>
    <source>
        <strain evidence="8 9">DSM 9179</strain>
    </source>
</reference>
<evidence type="ECO:0000259" key="7">
    <source>
        <dbReference type="Pfam" id="PF00082"/>
    </source>
</evidence>
<dbReference type="CDD" id="cd07478">
    <property type="entry name" value="Peptidases_S8_CspA-like"/>
    <property type="match status" value="1"/>
</dbReference>
<dbReference type="GO" id="GO:0004252">
    <property type="term" value="F:serine-type endopeptidase activity"/>
    <property type="evidence" value="ECO:0007669"/>
    <property type="project" value="UniProtKB-UniRule"/>
</dbReference>
<dbReference type="InterPro" id="IPR015500">
    <property type="entry name" value="Peptidase_S8_subtilisin-rel"/>
</dbReference>
<comment type="similarity">
    <text evidence="1 6">Belongs to the peptidase S8 family.</text>
</comment>
<dbReference type="PANTHER" id="PTHR43806">
    <property type="entry name" value="PEPTIDASE S8"/>
    <property type="match status" value="1"/>
</dbReference>
<feature type="active site" description="Charge relay system" evidence="5 6">
    <location>
        <position position="497"/>
    </location>
</feature>
<dbReference type="RefSeq" id="WP_092452649.1">
    <property type="nucleotide sequence ID" value="NZ_FOJI01000005.1"/>
</dbReference>
<keyword evidence="3 6" id="KW-0378">Hydrolase</keyword>
<dbReference type="SUPFAM" id="SSF52743">
    <property type="entry name" value="Subtilisin-like"/>
    <property type="match status" value="1"/>
</dbReference>